<proteinExistence type="predicted"/>
<gene>
    <name evidence="3" type="ORF">ERUC_LOCUS10580</name>
</gene>
<dbReference type="Proteomes" id="UP001642260">
    <property type="component" value="Unassembled WGS sequence"/>
</dbReference>
<feature type="compositionally biased region" description="Polar residues" evidence="1">
    <location>
        <begin position="266"/>
        <end position="278"/>
    </location>
</feature>
<dbReference type="InterPro" id="IPR025067">
    <property type="entry name" value="DUF4079"/>
</dbReference>
<reference evidence="3 4" key="1">
    <citation type="submission" date="2022-03" db="EMBL/GenBank/DDBJ databases">
        <authorList>
            <person name="Macdonald S."/>
            <person name="Ahmed S."/>
            <person name="Newling K."/>
        </authorList>
    </citation>
    <scope>NUCLEOTIDE SEQUENCE [LARGE SCALE GENOMIC DNA]</scope>
</reference>
<feature type="transmembrane region" description="Helical" evidence="2">
    <location>
        <begin position="83"/>
        <end position="103"/>
    </location>
</feature>
<dbReference type="EMBL" id="CAKOAT010103821">
    <property type="protein sequence ID" value="CAH8326146.1"/>
    <property type="molecule type" value="Genomic_DNA"/>
</dbReference>
<keyword evidence="2" id="KW-1133">Transmembrane helix</keyword>
<dbReference type="PANTHER" id="PTHR34679:SF2">
    <property type="entry name" value="OS02G0122500 PROTEIN"/>
    <property type="match status" value="1"/>
</dbReference>
<feature type="compositionally biased region" description="Pro residues" evidence="1">
    <location>
        <begin position="210"/>
        <end position="234"/>
    </location>
</feature>
<keyword evidence="4" id="KW-1185">Reference proteome</keyword>
<keyword evidence="2" id="KW-0812">Transmembrane</keyword>
<protein>
    <submittedName>
        <fullName evidence="3">Uncharacterized protein</fullName>
    </submittedName>
</protein>
<evidence type="ECO:0000256" key="2">
    <source>
        <dbReference type="SAM" id="Phobius"/>
    </source>
</evidence>
<dbReference type="Pfam" id="PF13301">
    <property type="entry name" value="DUF4079"/>
    <property type="match status" value="1"/>
</dbReference>
<feature type="region of interest" description="Disordered" evidence="1">
    <location>
        <begin position="193"/>
        <end position="288"/>
    </location>
</feature>
<organism evidence="3 4">
    <name type="scientific">Eruca vesicaria subsp. sativa</name>
    <name type="common">Garden rocket</name>
    <name type="synonym">Eruca sativa</name>
    <dbReference type="NCBI Taxonomy" id="29727"/>
    <lineage>
        <taxon>Eukaryota</taxon>
        <taxon>Viridiplantae</taxon>
        <taxon>Streptophyta</taxon>
        <taxon>Embryophyta</taxon>
        <taxon>Tracheophyta</taxon>
        <taxon>Spermatophyta</taxon>
        <taxon>Magnoliopsida</taxon>
        <taxon>eudicotyledons</taxon>
        <taxon>Gunneridae</taxon>
        <taxon>Pentapetalae</taxon>
        <taxon>rosids</taxon>
        <taxon>malvids</taxon>
        <taxon>Brassicales</taxon>
        <taxon>Brassicaceae</taxon>
        <taxon>Brassiceae</taxon>
        <taxon>Eruca</taxon>
    </lineage>
</organism>
<comment type="caution">
    <text evidence="3">The sequence shown here is derived from an EMBL/GenBank/DDBJ whole genome shotgun (WGS) entry which is preliminary data.</text>
</comment>
<sequence>MGGLFVYTLYAGYLGWQWRRVRTIQAEINELKKQVKPTPVSPDGSTVVDSSSLPSATELDIKRLTEERKELVKGSYRDKHFDAGSVLLGFGVLESVFGGLNTYLRTGKLFPGPHLYAGAGITVLWAAAAALVPAMQKGNETARNLHIALNALNVVLFIWQIPTGFDIVLKLNIIICRINRVVRAWYRFSSVVRQTQHSSRDPSPPRHVIKPPPSPPSPPPPPQPLSAPLRPPPKQVQEAKPSPVTSSRSMKHEPTKPRHEEEVTHQKSILSDKTNLVHSPNKEQQHESDDIIMATQGLITISGENKGAVMEIQRSPRKTHGNGNRSNNSKKHNDNIGGYRPMDGFVNSNVQIVNGSVVYNSSEIHHDPGVHLSLYWKPSSGNGFIVKDHGNGYNSSIN</sequence>
<dbReference type="AlphaFoldDB" id="A0ABC8JH71"/>
<evidence type="ECO:0000256" key="1">
    <source>
        <dbReference type="SAM" id="MobiDB-lite"/>
    </source>
</evidence>
<dbReference type="PANTHER" id="PTHR34679">
    <property type="match status" value="1"/>
</dbReference>
<evidence type="ECO:0000313" key="3">
    <source>
        <dbReference type="EMBL" id="CAH8326146.1"/>
    </source>
</evidence>
<feature type="transmembrane region" description="Helical" evidence="2">
    <location>
        <begin position="115"/>
        <end position="135"/>
    </location>
</feature>
<evidence type="ECO:0000313" key="4">
    <source>
        <dbReference type="Proteomes" id="UP001642260"/>
    </source>
</evidence>
<keyword evidence="2" id="KW-0472">Membrane</keyword>
<feature type="transmembrane region" description="Helical" evidence="2">
    <location>
        <begin position="147"/>
        <end position="169"/>
    </location>
</feature>
<accession>A0ABC8JH71</accession>
<feature type="compositionally biased region" description="Basic and acidic residues" evidence="1">
    <location>
        <begin position="250"/>
        <end position="265"/>
    </location>
</feature>
<name>A0ABC8JH71_ERUVS</name>